<keyword evidence="3" id="KW-1185">Reference proteome</keyword>
<feature type="transmembrane region" description="Helical" evidence="1">
    <location>
        <begin position="111"/>
        <end position="128"/>
    </location>
</feature>
<evidence type="ECO:0000313" key="2">
    <source>
        <dbReference type="EMBL" id="TWT37999.1"/>
    </source>
</evidence>
<organism evidence="2 3">
    <name type="scientific">Posidoniimonas corsicana</name>
    <dbReference type="NCBI Taxonomy" id="1938618"/>
    <lineage>
        <taxon>Bacteria</taxon>
        <taxon>Pseudomonadati</taxon>
        <taxon>Planctomycetota</taxon>
        <taxon>Planctomycetia</taxon>
        <taxon>Pirellulales</taxon>
        <taxon>Lacipirellulaceae</taxon>
        <taxon>Posidoniimonas</taxon>
    </lineage>
</organism>
<name>A0A5C5VJD4_9BACT</name>
<keyword evidence="1" id="KW-0472">Membrane</keyword>
<accession>A0A5C5VJD4</accession>
<feature type="transmembrane region" description="Helical" evidence="1">
    <location>
        <begin position="169"/>
        <end position="187"/>
    </location>
</feature>
<feature type="transmembrane region" description="Helical" evidence="1">
    <location>
        <begin position="81"/>
        <end position="99"/>
    </location>
</feature>
<evidence type="ECO:0000256" key="1">
    <source>
        <dbReference type="SAM" id="Phobius"/>
    </source>
</evidence>
<keyword evidence="1" id="KW-0812">Transmembrane</keyword>
<comment type="caution">
    <text evidence="2">The sequence shown here is derived from an EMBL/GenBank/DDBJ whole genome shotgun (WGS) entry which is preliminary data.</text>
</comment>
<reference evidence="2 3" key="1">
    <citation type="submission" date="2019-02" db="EMBL/GenBank/DDBJ databases">
        <title>Deep-cultivation of Planctomycetes and their phenomic and genomic characterization uncovers novel biology.</title>
        <authorList>
            <person name="Wiegand S."/>
            <person name="Jogler M."/>
            <person name="Boedeker C."/>
            <person name="Pinto D."/>
            <person name="Vollmers J."/>
            <person name="Rivas-Marin E."/>
            <person name="Kohn T."/>
            <person name="Peeters S.H."/>
            <person name="Heuer A."/>
            <person name="Rast P."/>
            <person name="Oberbeckmann S."/>
            <person name="Bunk B."/>
            <person name="Jeske O."/>
            <person name="Meyerdierks A."/>
            <person name="Storesund J.E."/>
            <person name="Kallscheuer N."/>
            <person name="Luecker S."/>
            <person name="Lage O.M."/>
            <person name="Pohl T."/>
            <person name="Merkel B.J."/>
            <person name="Hornburger P."/>
            <person name="Mueller R.-W."/>
            <person name="Bruemmer F."/>
            <person name="Labrenz M."/>
            <person name="Spormann A.M."/>
            <person name="Op Den Camp H."/>
            <person name="Overmann J."/>
            <person name="Amann R."/>
            <person name="Jetten M.S.M."/>
            <person name="Mascher T."/>
            <person name="Medema M.H."/>
            <person name="Devos D.P."/>
            <person name="Kaster A.-K."/>
            <person name="Ovreas L."/>
            <person name="Rohde M."/>
            <person name="Galperin M.Y."/>
            <person name="Jogler C."/>
        </authorList>
    </citation>
    <scope>NUCLEOTIDE SEQUENCE [LARGE SCALE GENOMIC DNA]</scope>
    <source>
        <strain evidence="2 3">KOR34</strain>
    </source>
</reference>
<sequence>MLDAARIAFLVVHLLTNSMAGGAPLAAAVLPLSSDVRRRLAGIGLLALLLGLLAGGLSTLLVLAGAWPAYESAAARLPSRAYLMLGGEWAFSAILMLVYWMSWSRLAGRRVLHGLIGVVASTNLLYHFPTMMVVLRLLAEDPGLAGPAVVSRDVFLDVLWRPLPLGLTAHFWGLSALLAGLVVRRLALAGEGIPRDARVGALVALVGAVGLFLSGVWCLLSAEGLTARSLLSMDSLSGLLFAGGVACALWLLARLMAEACTRRVAGDGPLTGAVLAALLMTAAARML</sequence>
<dbReference type="RefSeq" id="WP_146565293.1">
    <property type="nucleotide sequence ID" value="NZ_SIHJ01000001.1"/>
</dbReference>
<evidence type="ECO:0000313" key="3">
    <source>
        <dbReference type="Proteomes" id="UP000316714"/>
    </source>
</evidence>
<dbReference type="EMBL" id="SIHJ01000001">
    <property type="protein sequence ID" value="TWT37999.1"/>
    <property type="molecule type" value="Genomic_DNA"/>
</dbReference>
<feature type="transmembrane region" description="Helical" evidence="1">
    <location>
        <begin position="6"/>
        <end position="30"/>
    </location>
</feature>
<protein>
    <submittedName>
        <fullName evidence="2">Uncharacterized protein</fullName>
    </submittedName>
</protein>
<feature type="transmembrane region" description="Helical" evidence="1">
    <location>
        <begin position="234"/>
        <end position="252"/>
    </location>
</feature>
<dbReference type="AlphaFoldDB" id="A0A5C5VJD4"/>
<feature type="transmembrane region" description="Helical" evidence="1">
    <location>
        <begin position="42"/>
        <end position="69"/>
    </location>
</feature>
<dbReference type="OrthoDB" id="272142at2"/>
<gene>
    <name evidence="2" type="ORF">KOR34_29660</name>
</gene>
<feature type="transmembrane region" description="Helical" evidence="1">
    <location>
        <begin position="199"/>
        <end position="222"/>
    </location>
</feature>
<dbReference type="Proteomes" id="UP000316714">
    <property type="component" value="Unassembled WGS sequence"/>
</dbReference>
<proteinExistence type="predicted"/>
<keyword evidence="1" id="KW-1133">Transmembrane helix</keyword>